<dbReference type="InterPro" id="IPR033132">
    <property type="entry name" value="GH_1_N_CS"/>
</dbReference>
<comment type="similarity">
    <text evidence="1 3">Belongs to the glycosyl hydrolase 1 family.</text>
</comment>
<feature type="chain" id="PRO_5043843391" evidence="4">
    <location>
        <begin position="26"/>
        <end position="520"/>
    </location>
</feature>
<dbReference type="PANTHER" id="PTHR10353:SF27">
    <property type="entry name" value="BETA-GLUCOSIDASE 47"/>
    <property type="match status" value="1"/>
</dbReference>
<accession>A0AAV7DYS1</accession>
<dbReference type="Proteomes" id="UP000825729">
    <property type="component" value="Unassembled WGS sequence"/>
</dbReference>
<dbReference type="PRINTS" id="PR00131">
    <property type="entry name" value="GLHYDRLASE1"/>
</dbReference>
<evidence type="ECO:0000256" key="2">
    <source>
        <dbReference type="ARBA" id="ARBA00022801"/>
    </source>
</evidence>
<evidence type="ECO:0000313" key="5">
    <source>
        <dbReference type="EMBL" id="KAG9441694.1"/>
    </source>
</evidence>
<gene>
    <name evidence="5" type="ORF">H6P81_017548</name>
</gene>
<keyword evidence="2" id="KW-0378">Hydrolase</keyword>
<dbReference type="EMBL" id="JAINDJ010000007">
    <property type="protein sequence ID" value="KAG9441694.1"/>
    <property type="molecule type" value="Genomic_DNA"/>
</dbReference>
<evidence type="ECO:0000313" key="6">
    <source>
        <dbReference type="Proteomes" id="UP000825729"/>
    </source>
</evidence>
<dbReference type="SUPFAM" id="SSF51445">
    <property type="entry name" value="(Trans)glycosidases"/>
    <property type="match status" value="1"/>
</dbReference>
<evidence type="ECO:0000256" key="1">
    <source>
        <dbReference type="ARBA" id="ARBA00010838"/>
    </source>
</evidence>
<reference evidence="5 6" key="1">
    <citation type="submission" date="2021-07" db="EMBL/GenBank/DDBJ databases">
        <title>The Aristolochia fimbriata genome: insights into angiosperm evolution, floral development and chemical biosynthesis.</title>
        <authorList>
            <person name="Jiao Y."/>
        </authorList>
    </citation>
    <scope>NUCLEOTIDE SEQUENCE [LARGE SCALE GENOMIC DNA]</scope>
    <source>
        <strain evidence="5">IBCAS-2021</strain>
        <tissue evidence="5">Leaf</tissue>
    </source>
</reference>
<name>A0AAV7DYS1_ARIFI</name>
<evidence type="ECO:0000256" key="3">
    <source>
        <dbReference type="RuleBase" id="RU003690"/>
    </source>
</evidence>
<keyword evidence="4" id="KW-0732">Signal</keyword>
<dbReference type="InterPro" id="IPR001360">
    <property type="entry name" value="Glyco_hydro_1"/>
</dbReference>
<proteinExistence type="inferred from homology"/>
<sequence length="520" mass="59531">MAAISSSLHILLSSLLVCCISGAATSSLRFPDDFLFGTASAAYQVEGAFLEGGKGLNNWDVFSHEPGKILDGSNGDVAVDQYHRYLEDVDLMKDLEVNSYRFSISWARILPEGRFGGISATGINHYNNLIDALLLKGIQPFVTLSHYDFPLELEKRYGSWLSSEIQEDFGYYADICFKAFGDRVKYWATFNEPNIVAMHGYRTGIYPPSRCSRPFGNCTNGDSETEPFIVAHNMILAHAHVVHIYRTEYQQEQGGTIGIILNTMWFEPISNCAQDIAAVERARDFLVNWFLDPIIYGKYPEKMRKLIGSKLPTFSRNDLRRLHKATDFIGINHYSSLYVKDCLLTSCQSGMGSSRSEGFACQTGIRDGVPIGEPTAMEWYYVYPQGMERLLTYLKERYDNTPIFVAENGYPDENSPHRSIESYLQDVKRVEYMSSYLESLARAIRNGSDVRGYFVWSLVDNFEWIFGFTKRFGLFYVDFTTLKRTPKLSAFWYRDFIVKHKAVISEKPKHDYKQYSQLRR</sequence>
<dbReference type="GO" id="GO:0005975">
    <property type="term" value="P:carbohydrate metabolic process"/>
    <property type="evidence" value="ECO:0007669"/>
    <property type="project" value="InterPro"/>
</dbReference>
<protein>
    <submittedName>
        <fullName evidence="5">Uncharacterized protein</fullName>
    </submittedName>
</protein>
<dbReference type="Pfam" id="PF00232">
    <property type="entry name" value="Glyco_hydro_1"/>
    <property type="match status" value="1"/>
</dbReference>
<organism evidence="5 6">
    <name type="scientific">Aristolochia fimbriata</name>
    <name type="common">White veined hardy Dutchman's pipe vine</name>
    <dbReference type="NCBI Taxonomy" id="158543"/>
    <lineage>
        <taxon>Eukaryota</taxon>
        <taxon>Viridiplantae</taxon>
        <taxon>Streptophyta</taxon>
        <taxon>Embryophyta</taxon>
        <taxon>Tracheophyta</taxon>
        <taxon>Spermatophyta</taxon>
        <taxon>Magnoliopsida</taxon>
        <taxon>Magnoliidae</taxon>
        <taxon>Piperales</taxon>
        <taxon>Aristolochiaceae</taxon>
        <taxon>Aristolochia</taxon>
    </lineage>
</organism>
<keyword evidence="6" id="KW-1185">Reference proteome</keyword>
<feature type="signal peptide" evidence="4">
    <location>
        <begin position="1"/>
        <end position="25"/>
    </location>
</feature>
<dbReference type="FunFam" id="3.20.20.80:FF:000020">
    <property type="entry name" value="Beta-glucosidase 12"/>
    <property type="match status" value="1"/>
</dbReference>
<dbReference type="Gene3D" id="3.20.20.80">
    <property type="entry name" value="Glycosidases"/>
    <property type="match status" value="1"/>
</dbReference>
<dbReference type="AlphaFoldDB" id="A0AAV7DYS1"/>
<dbReference type="PANTHER" id="PTHR10353">
    <property type="entry name" value="GLYCOSYL HYDROLASE"/>
    <property type="match status" value="1"/>
</dbReference>
<dbReference type="PROSITE" id="PS00653">
    <property type="entry name" value="GLYCOSYL_HYDROL_F1_2"/>
    <property type="match status" value="1"/>
</dbReference>
<evidence type="ECO:0000256" key="4">
    <source>
        <dbReference type="SAM" id="SignalP"/>
    </source>
</evidence>
<dbReference type="GO" id="GO:0008422">
    <property type="term" value="F:beta-glucosidase activity"/>
    <property type="evidence" value="ECO:0007669"/>
    <property type="project" value="TreeGrafter"/>
</dbReference>
<dbReference type="InterPro" id="IPR017853">
    <property type="entry name" value="GH"/>
</dbReference>
<comment type="caution">
    <text evidence="5">The sequence shown here is derived from an EMBL/GenBank/DDBJ whole genome shotgun (WGS) entry which is preliminary data.</text>
</comment>